<dbReference type="PANTHER" id="PTHR13395">
    <property type="entry name" value="SISTER CHROMATID COHESION PROTEIN DCC1-RELATED"/>
    <property type="match status" value="1"/>
</dbReference>
<evidence type="ECO:0000313" key="4">
    <source>
        <dbReference type="Proteomes" id="UP001370490"/>
    </source>
</evidence>
<dbReference type="InterPro" id="IPR019128">
    <property type="entry name" value="Dcc1"/>
</dbReference>
<keyword evidence="2" id="KW-0235">DNA replication</keyword>
<dbReference type="PANTHER" id="PTHR13395:SF6">
    <property type="entry name" value="SISTER CHROMATID COHESION PROTEIN DCC1"/>
    <property type="match status" value="1"/>
</dbReference>
<dbReference type="AlphaFoldDB" id="A0AAN8UJS9"/>
<dbReference type="GO" id="GO:0034088">
    <property type="term" value="P:maintenance of mitotic sister chromatid cohesion"/>
    <property type="evidence" value="ECO:0007669"/>
    <property type="project" value="TreeGrafter"/>
</dbReference>
<dbReference type="GO" id="GO:0000785">
    <property type="term" value="C:chromatin"/>
    <property type="evidence" value="ECO:0007669"/>
    <property type="project" value="TreeGrafter"/>
</dbReference>
<evidence type="ECO:0000313" key="3">
    <source>
        <dbReference type="EMBL" id="KAK6918128.1"/>
    </source>
</evidence>
<dbReference type="Pfam" id="PF09724">
    <property type="entry name" value="Dcc1"/>
    <property type="match status" value="1"/>
</dbReference>
<protein>
    <submittedName>
        <fullName evidence="3">Sister chromatid cohesion protein Dcc1</fullName>
    </submittedName>
</protein>
<dbReference type="GO" id="GO:0006260">
    <property type="term" value="P:DNA replication"/>
    <property type="evidence" value="ECO:0007669"/>
    <property type="project" value="UniProtKB-KW"/>
</dbReference>
<comment type="similarity">
    <text evidence="1">Belongs to the DCC1 family.</text>
</comment>
<sequence length="399" mass="44978">MEEAEGKSSRGGAEAVLNMKPNSSMSIAYHPLFGLHDDLILLELDPSLIPDVLHQRVTLRGQPDEDAVLCTQSKTFGVKFVGTSNSVFLVPPSSSNCGYVDEFTNSAENGNKLPIASVLKVSPGTLELVEVAPRLDKLKLLLSERPYRLEDAMEVDEIDQLEEKRMGFFRWDDLVQCLQASDDELREGLQAIHAVEIDGYWRIVDEAYMGDVLNMLLHNLVLNDWSFDALVEDEVVGVLVSDGFPLVIARHCLEVYGSKVGDGVGGCMWKLDEKRVCVHFARVVLREGKKRMESFMEEWLRKVPDGMSASFETLKGEVLTERIGAEMWVHTFSVSSLPLNPADRFSVLFRKRPKWEWKDLEPYLRDLRVPGLSSEGLLLKYTRKSQPTQDAEPTFSARQ</sequence>
<organism evidence="3 4">
    <name type="scientific">Dillenia turbinata</name>
    <dbReference type="NCBI Taxonomy" id="194707"/>
    <lineage>
        <taxon>Eukaryota</taxon>
        <taxon>Viridiplantae</taxon>
        <taxon>Streptophyta</taxon>
        <taxon>Embryophyta</taxon>
        <taxon>Tracheophyta</taxon>
        <taxon>Spermatophyta</taxon>
        <taxon>Magnoliopsida</taxon>
        <taxon>eudicotyledons</taxon>
        <taxon>Gunneridae</taxon>
        <taxon>Pentapetalae</taxon>
        <taxon>Dilleniales</taxon>
        <taxon>Dilleniaceae</taxon>
        <taxon>Dillenia</taxon>
    </lineage>
</organism>
<reference evidence="3 4" key="1">
    <citation type="submission" date="2023-12" db="EMBL/GenBank/DDBJ databases">
        <title>A high-quality genome assembly for Dillenia turbinata (Dilleniales).</title>
        <authorList>
            <person name="Chanderbali A."/>
        </authorList>
    </citation>
    <scope>NUCLEOTIDE SEQUENCE [LARGE SCALE GENOMIC DNA]</scope>
    <source>
        <strain evidence="3">LSX21</strain>
        <tissue evidence="3">Leaf</tissue>
    </source>
</reference>
<name>A0AAN8UJS9_9MAGN</name>
<proteinExistence type="inferred from homology"/>
<dbReference type="GO" id="GO:0000775">
    <property type="term" value="C:chromosome, centromeric region"/>
    <property type="evidence" value="ECO:0007669"/>
    <property type="project" value="TreeGrafter"/>
</dbReference>
<dbReference type="GO" id="GO:0031390">
    <property type="term" value="C:Ctf18 RFC-like complex"/>
    <property type="evidence" value="ECO:0007669"/>
    <property type="project" value="InterPro"/>
</dbReference>
<evidence type="ECO:0000256" key="1">
    <source>
        <dbReference type="ARBA" id="ARBA00007017"/>
    </source>
</evidence>
<gene>
    <name evidence="3" type="ORF">RJ641_016550</name>
</gene>
<dbReference type="Proteomes" id="UP001370490">
    <property type="component" value="Unassembled WGS sequence"/>
</dbReference>
<accession>A0AAN8UJS9</accession>
<dbReference type="EMBL" id="JBAMMX010000022">
    <property type="protein sequence ID" value="KAK6918128.1"/>
    <property type="molecule type" value="Genomic_DNA"/>
</dbReference>
<keyword evidence="4" id="KW-1185">Reference proteome</keyword>
<evidence type="ECO:0000256" key="2">
    <source>
        <dbReference type="ARBA" id="ARBA00022705"/>
    </source>
</evidence>
<comment type="caution">
    <text evidence="3">The sequence shown here is derived from an EMBL/GenBank/DDBJ whole genome shotgun (WGS) entry which is preliminary data.</text>
</comment>